<feature type="compositionally biased region" description="Pro residues" evidence="1">
    <location>
        <begin position="34"/>
        <end position="46"/>
    </location>
</feature>
<dbReference type="InterPro" id="IPR019282">
    <property type="entry name" value="Glycoamylase-like_cons_dom"/>
</dbReference>
<dbReference type="PIRSF" id="PIRSF028431">
    <property type="entry name" value="UCP028431"/>
    <property type="match status" value="1"/>
</dbReference>
<dbReference type="AlphaFoldDB" id="A0AAX2GYF6"/>
<keyword evidence="6" id="KW-1185">Reference proteome</keyword>
<feature type="signal peptide" evidence="2">
    <location>
        <begin position="1"/>
        <end position="18"/>
    </location>
</feature>
<evidence type="ECO:0000313" key="6">
    <source>
        <dbReference type="Proteomes" id="UP000065822"/>
    </source>
</evidence>
<proteinExistence type="predicted"/>
<dbReference type="KEGG" id="chg:AXF12_02745"/>
<dbReference type="InterPro" id="IPR016883">
    <property type="entry name" value="UCP028431"/>
</dbReference>
<organism evidence="5 7">
    <name type="scientific">Capnocytophaga haemolytica</name>
    <dbReference type="NCBI Taxonomy" id="45243"/>
    <lineage>
        <taxon>Bacteria</taxon>
        <taxon>Pseudomonadati</taxon>
        <taxon>Bacteroidota</taxon>
        <taxon>Flavobacteriia</taxon>
        <taxon>Flavobacteriales</taxon>
        <taxon>Flavobacteriaceae</taxon>
        <taxon>Capnocytophaga</taxon>
    </lineage>
</organism>
<keyword evidence="2" id="KW-0732">Signal</keyword>
<reference evidence="4 6" key="1">
    <citation type="submission" date="2016-02" db="EMBL/GenBank/DDBJ databases">
        <authorList>
            <person name="Holder M.E."/>
            <person name="Ajami N.J."/>
            <person name="Petrosino J.F."/>
        </authorList>
    </citation>
    <scope>NUCLEOTIDE SEQUENCE [LARGE SCALE GENOMIC DNA]</scope>
    <source>
        <strain evidence="4 6">CCUG 32990</strain>
    </source>
</reference>
<dbReference type="RefSeq" id="WP_066428110.1">
    <property type="nucleotide sequence ID" value="NZ_CP014227.1"/>
</dbReference>
<dbReference type="EMBL" id="CP014227">
    <property type="protein sequence ID" value="AMD84532.1"/>
    <property type="molecule type" value="Genomic_DNA"/>
</dbReference>
<sequence>MKKISYITWILFFILTFASCSCTKEAAKHSNPPKVVPPNEQPTPPTEKPRAVVPREKHFTNDDAFLDYIQKAHFNYMWEGAAPNSGLAPERIHIDVPSSDTHVITTGGSGFGIAGLLVGIERGFITRGQGLERFEKIVSFLEKADRYYGVWSHWMNDNDGKTVPFGQKDNGGDLVESAFLMQGLLCVRQYFKDGSKEEQALAKRIDTLWRAMEWDWYRQGGQEVLYWHWSPNYGWEMNFPLKGYNECFITYILAASSPTHAIPAEVYRKGWARDGAIKSSASEYGFPLILKHNVTGDHTGPLFWAHYSYIGLNPKGLSDDYASSYWDLNRNHTLINYTYCVQNPKHYKGYGKNCWGLTASYSVNGYSAHSPQNDLGVIVPTAALSSFPYTPEESMAALKHFYNDLGDKLWGKYGFYDAFSEQAEWYPERYLAIDQLTIAPMIENHRTGLLWKLFMSCPEVQEGLKKLNFKVK</sequence>
<dbReference type="Pfam" id="PF10091">
    <property type="entry name" value="Glycoamylase"/>
    <property type="match status" value="1"/>
</dbReference>
<feature type="region of interest" description="Disordered" evidence="1">
    <location>
        <begin position="28"/>
        <end position="50"/>
    </location>
</feature>
<dbReference type="Proteomes" id="UP000215539">
    <property type="component" value="Chromosome 1"/>
</dbReference>
<reference evidence="5 7" key="2">
    <citation type="submission" date="2017-06" db="EMBL/GenBank/DDBJ databases">
        <authorList>
            <consortium name="Pathogen Informatics"/>
        </authorList>
    </citation>
    <scope>NUCLEOTIDE SEQUENCE [LARGE SCALE GENOMIC DNA]</scope>
    <source>
        <strain evidence="5 7">NCTC12947</strain>
    </source>
</reference>
<feature type="chain" id="PRO_5043477774" evidence="2">
    <location>
        <begin position="19"/>
        <end position="472"/>
    </location>
</feature>
<feature type="domain" description="Glycoamylase-like" evidence="3">
    <location>
        <begin position="238"/>
        <end position="458"/>
    </location>
</feature>
<protein>
    <submittedName>
        <fullName evidence="4">Beta-glucosidase</fullName>
    </submittedName>
    <submittedName>
        <fullName evidence="5">Uncharacterized protein conserved in bacteria</fullName>
    </submittedName>
</protein>
<evidence type="ECO:0000313" key="4">
    <source>
        <dbReference type="EMBL" id="AMD84532.1"/>
    </source>
</evidence>
<dbReference type="EMBL" id="LT906449">
    <property type="protein sequence ID" value="SNV09548.1"/>
    <property type="molecule type" value="Genomic_DNA"/>
</dbReference>
<name>A0AAX2GYF6_9FLAO</name>
<dbReference type="PROSITE" id="PS51257">
    <property type="entry name" value="PROKAR_LIPOPROTEIN"/>
    <property type="match status" value="1"/>
</dbReference>
<gene>
    <name evidence="4" type="ORF">AXF12_02745</name>
    <name evidence="5" type="ORF">SAMEA44541418_01192</name>
</gene>
<evidence type="ECO:0000256" key="2">
    <source>
        <dbReference type="SAM" id="SignalP"/>
    </source>
</evidence>
<evidence type="ECO:0000313" key="7">
    <source>
        <dbReference type="Proteomes" id="UP000215539"/>
    </source>
</evidence>
<accession>A0AAX2GYF6</accession>
<dbReference type="Gene3D" id="1.50.10.140">
    <property type="match status" value="1"/>
</dbReference>
<evidence type="ECO:0000256" key="1">
    <source>
        <dbReference type="SAM" id="MobiDB-lite"/>
    </source>
</evidence>
<evidence type="ECO:0000259" key="3">
    <source>
        <dbReference type="Pfam" id="PF10091"/>
    </source>
</evidence>
<evidence type="ECO:0000313" key="5">
    <source>
        <dbReference type="EMBL" id="SNV09548.1"/>
    </source>
</evidence>
<dbReference type="Proteomes" id="UP000065822">
    <property type="component" value="Chromosome"/>
</dbReference>